<name>A0AAD5XQ18_9FUNG</name>
<evidence type="ECO:0000256" key="1">
    <source>
        <dbReference type="SAM" id="MobiDB-lite"/>
    </source>
</evidence>
<reference evidence="2" key="1">
    <citation type="submission" date="2020-05" db="EMBL/GenBank/DDBJ databases">
        <title>Phylogenomic resolution of chytrid fungi.</title>
        <authorList>
            <person name="Stajich J.E."/>
            <person name="Amses K."/>
            <person name="Simmons R."/>
            <person name="Seto K."/>
            <person name="Myers J."/>
            <person name="Bonds A."/>
            <person name="Quandt C.A."/>
            <person name="Barry K."/>
            <person name="Liu P."/>
            <person name="Grigoriev I."/>
            <person name="Longcore J.E."/>
            <person name="James T.Y."/>
        </authorList>
    </citation>
    <scope>NUCLEOTIDE SEQUENCE</scope>
    <source>
        <strain evidence="2">JEL0379</strain>
    </source>
</reference>
<organism evidence="2 3">
    <name type="scientific">Geranomyces variabilis</name>
    <dbReference type="NCBI Taxonomy" id="109894"/>
    <lineage>
        <taxon>Eukaryota</taxon>
        <taxon>Fungi</taxon>
        <taxon>Fungi incertae sedis</taxon>
        <taxon>Chytridiomycota</taxon>
        <taxon>Chytridiomycota incertae sedis</taxon>
        <taxon>Chytridiomycetes</taxon>
        <taxon>Spizellomycetales</taxon>
        <taxon>Powellomycetaceae</taxon>
        <taxon>Geranomyces</taxon>
    </lineage>
</organism>
<proteinExistence type="predicted"/>
<feature type="region of interest" description="Disordered" evidence="1">
    <location>
        <begin position="100"/>
        <end position="144"/>
    </location>
</feature>
<evidence type="ECO:0000313" key="3">
    <source>
        <dbReference type="Proteomes" id="UP001212152"/>
    </source>
</evidence>
<gene>
    <name evidence="2" type="ORF">HDU87_007173</name>
</gene>
<protein>
    <submittedName>
        <fullName evidence="2">Uncharacterized protein</fullName>
    </submittedName>
</protein>
<keyword evidence="3" id="KW-1185">Reference proteome</keyword>
<dbReference type="AlphaFoldDB" id="A0AAD5XQ18"/>
<comment type="caution">
    <text evidence="2">The sequence shown here is derived from an EMBL/GenBank/DDBJ whole genome shotgun (WGS) entry which is preliminary data.</text>
</comment>
<accession>A0AAD5XQ18</accession>
<sequence>MQQPLLHGLGPTVNEALRAHNLPQALRVARKQNAGNKGTHVAIVFATKEDAQRVYYRYDVYIRCAGRNYYICMDPEMTCVASAGGAVRRTAMSIERLWKRKAADSPQETAPATKARKTSAPPVIATEQPIPLSNDNEGPTHGRSLPPSPAVFPANNRIKAVVIHSGIDVTSTPCKPKLNDEHCLGLQKMAHLAFPAAVARFPNALPEHVKQRYEECREEGRLFASLAKLPACKQVLLELLRGEADWDGWDSKLWRHPGVSEEAGEDDKLFWRILRVSLAQAWVHLMPGPDVGMENHERSAWIDHVVSWFSPLRLTKFVSWRWCEYKYSARNVARQTKDGYAPSSTKYGDALGSDPTTRHERLLMEASSGLDKEVAKEDTVREKFGNAAP</sequence>
<evidence type="ECO:0000313" key="2">
    <source>
        <dbReference type="EMBL" id="KAJ3174480.1"/>
    </source>
</evidence>
<dbReference type="Proteomes" id="UP001212152">
    <property type="component" value="Unassembled WGS sequence"/>
</dbReference>
<dbReference type="EMBL" id="JADGJQ010000065">
    <property type="protein sequence ID" value="KAJ3174480.1"/>
    <property type="molecule type" value="Genomic_DNA"/>
</dbReference>